<dbReference type="RefSeq" id="WP_094237379.1">
    <property type="nucleotide sequence ID" value="NZ_CP022657.1"/>
</dbReference>
<sequence length="424" mass="49015">MNREREFTLEIAASDDIEQKHYLESLDKAIPRVAPRLLGVLNEEVGSRHSELIKSYLELPEAVRMQVVGHPYFIYWWLKLVDRVKSGQSEQIAAWLADFGRFLVIPLLKNGTWGKQSIVLHVVHNEVRFPGIRHHISLGETQETELLATLEGEALVLTGKFSEYRIPVADLLCAEGDSQHPMLKSRKRSRSGFEIDATDPWVGNLFAAFNSRPPLEGYGSYDFESMDDFSTEYMEHFEYSFELLKEVWPDLWKEATRYVKLIVPYKSSWSSTFTDSVFMGAVFMSQTLKPFADRMYTAEHFLHEASHLRLTIIMGSDRLFTEKAEQGLYTSPFRRDPRPLRGIFHGAFVFARIAEFCARGYRVSKEIAYLQRLEKVLIQLDGALQVLNEHATFTDRGQRLMGEMSEIVLRYREEYRFSTAPQVS</sequence>
<dbReference type="KEGG" id="tab:CIG75_15145"/>
<accession>A0A223D414</accession>
<reference evidence="1 2" key="1">
    <citation type="journal article" date="2015" name="Int. J. Syst. Evol. Microbiol.">
        <title>Tumebacillus algifaecis sp. nov., isolated from decomposing algal scum.</title>
        <authorList>
            <person name="Wu Y.F."/>
            <person name="Zhang B."/>
            <person name="Xing P."/>
            <person name="Wu Q.L."/>
            <person name="Liu S.J."/>
        </authorList>
    </citation>
    <scope>NUCLEOTIDE SEQUENCE [LARGE SCALE GENOMIC DNA]</scope>
    <source>
        <strain evidence="1 2">THMBR28</strain>
    </source>
</reference>
<keyword evidence="2" id="KW-1185">Reference proteome</keyword>
<evidence type="ECO:0008006" key="3">
    <source>
        <dbReference type="Google" id="ProtNLM"/>
    </source>
</evidence>
<gene>
    <name evidence="1" type="ORF">CIG75_15145</name>
</gene>
<evidence type="ECO:0000313" key="2">
    <source>
        <dbReference type="Proteomes" id="UP000214688"/>
    </source>
</evidence>
<dbReference type="AlphaFoldDB" id="A0A223D414"/>
<evidence type="ECO:0000313" key="1">
    <source>
        <dbReference type="EMBL" id="ASS76146.1"/>
    </source>
</evidence>
<name>A0A223D414_9BACL</name>
<dbReference type="InterPro" id="IPR026337">
    <property type="entry name" value="AKG_HExxH"/>
</dbReference>
<organism evidence="1 2">
    <name type="scientific">Tumebacillus algifaecis</name>
    <dbReference type="NCBI Taxonomy" id="1214604"/>
    <lineage>
        <taxon>Bacteria</taxon>
        <taxon>Bacillati</taxon>
        <taxon>Bacillota</taxon>
        <taxon>Bacilli</taxon>
        <taxon>Bacillales</taxon>
        <taxon>Alicyclobacillaceae</taxon>
        <taxon>Tumebacillus</taxon>
    </lineage>
</organism>
<dbReference type="Proteomes" id="UP000214688">
    <property type="component" value="Chromosome"/>
</dbReference>
<protein>
    <recommendedName>
        <fullName evidence="3">HEXXH motif domain-containing protein</fullName>
    </recommendedName>
</protein>
<dbReference type="NCBIfam" id="TIGR04267">
    <property type="entry name" value="mod_HExxH"/>
    <property type="match status" value="1"/>
</dbReference>
<dbReference type="OrthoDB" id="796761at2"/>
<dbReference type="EMBL" id="CP022657">
    <property type="protein sequence ID" value="ASS76146.1"/>
    <property type="molecule type" value="Genomic_DNA"/>
</dbReference>
<proteinExistence type="predicted"/>